<protein>
    <submittedName>
        <fullName evidence="2">Protein O-linked-mannose beta-1,2-N-acetylglucosaminyltransferase 1</fullName>
    </submittedName>
</protein>
<dbReference type="GO" id="GO:0047223">
    <property type="term" value="F:beta-1,3-galactosyl-O-glycosyl-glycoprotein beta-1,3-N-acetylglucosaminyltransferase activity"/>
    <property type="evidence" value="ECO:0007669"/>
    <property type="project" value="TreeGrafter"/>
</dbReference>
<dbReference type="Proteomes" id="UP000324222">
    <property type="component" value="Unassembled WGS sequence"/>
</dbReference>
<dbReference type="EMBL" id="VSRR010002709">
    <property type="protein sequence ID" value="MPC32851.1"/>
    <property type="molecule type" value="Genomic_DNA"/>
</dbReference>
<proteinExistence type="predicted"/>
<organism evidence="2 3">
    <name type="scientific">Portunus trituberculatus</name>
    <name type="common">Swimming crab</name>
    <name type="synonym">Neptunus trituberculatus</name>
    <dbReference type="NCBI Taxonomy" id="210409"/>
    <lineage>
        <taxon>Eukaryota</taxon>
        <taxon>Metazoa</taxon>
        <taxon>Ecdysozoa</taxon>
        <taxon>Arthropoda</taxon>
        <taxon>Crustacea</taxon>
        <taxon>Multicrustacea</taxon>
        <taxon>Malacostraca</taxon>
        <taxon>Eumalacostraca</taxon>
        <taxon>Eucarida</taxon>
        <taxon>Decapoda</taxon>
        <taxon>Pleocyemata</taxon>
        <taxon>Brachyura</taxon>
        <taxon>Eubrachyura</taxon>
        <taxon>Portunoidea</taxon>
        <taxon>Portunidae</taxon>
        <taxon>Portuninae</taxon>
        <taxon>Portunus</taxon>
    </lineage>
</organism>
<keyword evidence="1" id="KW-0732">Signal</keyword>
<gene>
    <name evidence="2" type="primary">POMGNT1_6</name>
    <name evidence="2" type="ORF">E2C01_026182</name>
</gene>
<dbReference type="OrthoDB" id="6357463at2759"/>
<keyword evidence="3" id="KW-1185">Reference proteome</keyword>
<reference evidence="2 3" key="1">
    <citation type="submission" date="2019-05" db="EMBL/GenBank/DDBJ databases">
        <title>Another draft genome of Portunus trituberculatus and its Hox gene families provides insights of decapod evolution.</title>
        <authorList>
            <person name="Jeong J.-H."/>
            <person name="Song I."/>
            <person name="Kim S."/>
            <person name="Choi T."/>
            <person name="Kim D."/>
            <person name="Ryu S."/>
            <person name="Kim W."/>
        </authorList>
    </citation>
    <scope>NUCLEOTIDE SEQUENCE [LARGE SCALE GENOMIC DNA]</scope>
    <source>
        <tissue evidence="2">Muscle</tissue>
    </source>
</reference>
<evidence type="ECO:0000313" key="3">
    <source>
        <dbReference type="Proteomes" id="UP000324222"/>
    </source>
</evidence>
<name>A0A5B7EF19_PORTR</name>
<feature type="chain" id="PRO_5022713920" evidence="1">
    <location>
        <begin position="32"/>
        <end position="289"/>
    </location>
</feature>
<dbReference type="GO" id="GO:0016266">
    <property type="term" value="P:protein O-linked glycosylation via N-acetyl-galactosamine"/>
    <property type="evidence" value="ECO:0007669"/>
    <property type="project" value="TreeGrafter"/>
</dbReference>
<dbReference type="PANTHER" id="PTHR46396:SF2">
    <property type="entry name" value="ILEI_PANDER DOMAIN-CONTAINING PROTEIN"/>
    <property type="match status" value="1"/>
</dbReference>
<sequence length="289" mass="31359">MKIAWRGAPGILVALLPLLVICSLLAPLTAAAPDVAEGQKAWEYLATQGDTCGSISTTTTSLSVPLQVDVHVSTENVTVLMNGVQVYHVAGGARQGKSHFQPHSGVHLLVTGPRGVMMQQRFLTYQPAEHVDLAAALAAIQPHRVVVLAAVPEFSLFLGQAGAKALDSLGFRWCSRMAWGEPWVGVAVTGRGMVAEAAATLQVGLTSPKSLRLSTVTQLESRGSECSWYRESGREVHAAFCRQYEGYGDLCACRRPFTPHVRHQQARMRMKEEIPVVVVTANKPRHLYR</sequence>
<feature type="signal peptide" evidence="1">
    <location>
        <begin position="1"/>
        <end position="31"/>
    </location>
</feature>
<dbReference type="AlphaFoldDB" id="A0A5B7EF19"/>
<accession>A0A5B7EF19</accession>
<keyword evidence="2" id="KW-0808">Transferase</keyword>
<evidence type="ECO:0000313" key="2">
    <source>
        <dbReference type="EMBL" id="MPC32851.1"/>
    </source>
</evidence>
<comment type="caution">
    <text evidence="2">The sequence shown here is derived from an EMBL/GenBank/DDBJ whole genome shotgun (WGS) entry which is preliminary data.</text>
</comment>
<dbReference type="InterPro" id="IPR052463">
    <property type="entry name" value="O-linked_mannose_GnT"/>
</dbReference>
<keyword evidence="2" id="KW-0328">Glycosyltransferase</keyword>
<dbReference type="GO" id="GO:0000139">
    <property type="term" value="C:Golgi membrane"/>
    <property type="evidence" value="ECO:0007669"/>
    <property type="project" value="TreeGrafter"/>
</dbReference>
<evidence type="ECO:0000256" key="1">
    <source>
        <dbReference type="SAM" id="SignalP"/>
    </source>
</evidence>
<dbReference type="PANTHER" id="PTHR46396">
    <property type="entry name" value="PROTEIN O-LINKED-MANNOSE BETA-1,2-N-ACETYLGLUCOSAMINYLTRANSFERASE 1"/>
    <property type="match status" value="1"/>
</dbReference>